<dbReference type="NCBIfam" id="NF001965">
    <property type="entry name" value="PRK00742.1"/>
    <property type="match status" value="1"/>
</dbReference>
<evidence type="ECO:0000256" key="5">
    <source>
        <dbReference type="HAMAP-Rule" id="MF_00099"/>
    </source>
</evidence>
<proteinExistence type="inferred from homology"/>
<evidence type="ECO:0000259" key="9">
    <source>
        <dbReference type="PROSITE" id="PS50122"/>
    </source>
</evidence>
<feature type="active site" evidence="5 6">
    <location>
        <position position="177"/>
    </location>
</feature>
<sequence>MIMQTERKIRVLIVDDSNIIRQLFAHMLSSDPGIEVVGFAPDPYVAREKLVELKPDVMTLDIQMPNMDGLTFLEKVMEHFPIPTIVISSYAKENSQTALRALSIGAVDIFAKPILDKKTPMESVSAELIAKVRAAAGANVSNIRSMNLSDPLKTNVKKAQPSKTTKNNKIILAIAASTGGTEALKHLLSHMPEDIPGTVIVQHMLKEFTKGFAETLNNICPFEVKEAESNDIVQPGRVLLAPGGFHMILARHGTQFCVRLKDGPLLHGVKPAADPLFSSVAQLVGKNAIGVVLTGMGYDGAQGLLEMKNAGSFNIVQDEKTSVVFGMPKEAIEIGASHIVLPLQKIAKSIMDVCTNRELKQNSSLPI</sequence>
<dbReference type="InterPro" id="IPR035909">
    <property type="entry name" value="CheB_C"/>
</dbReference>
<dbReference type="KEGG" id="sbf:JCM31447_14030"/>
<dbReference type="PIRSF" id="PIRSF000876">
    <property type="entry name" value="RR_chemtxs_CheB"/>
    <property type="match status" value="1"/>
</dbReference>
<dbReference type="InterPro" id="IPR008248">
    <property type="entry name" value="CheB-like"/>
</dbReference>
<evidence type="ECO:0000256" key="4">
    <source>
        <dbReference type="ARBA" id="ARBA00048267"/>
    </source>
</evidence>
<evidence type="ECO:0000259" key="8">
    <source>
        <dbReference type="PROSITE" id="PS50110"/>
    </source>
</evidence>
<comment type="domain">
    <text evidence="5">Contains a C-terminal catalytic domain, and an N-terminal region which modulates catalytic activity.</text>
</comment>
<dbReference type="InterPro" id="IPR000673">
    <property type="entry name" value="Sig_transdc_resp-reg_Me-estase"/>
</dbReference>
<dbReference type="NCBIfam" id="NF009206">
    <property type="entry name" value="PRK12555.1"/>
    <property type="match status" value="1"/>
</dbReference>
<dbReference type="SMART" id="SM00448">
    <property type="entry name" value="REC"/>
    <property type="match status" value="1"/>
</dbReference>
<dbReference type="Pfam" id="PF01339">
    <property type="entry name" value="CheB_methylest"/>
    <property type="match status" value="1"/>
</dbReference>
<dbReference type="AlphaFoldDB" id="A0A4P2VM85"/>
<evidence type="ECO:0000256" key="3">
    <source>
        <dbReference type="ARBA" id="ARBA00022801"/>
    </source>
</evidence>
<comment type="similarity">
    <text evidence="5">Belongs to the CheB family.</text>
</comment>
<dbReference type="GO" id="GO:0006935">
    <property type="term" value="P:chemotaxis"/>
    <property type="evidence" value="ECO:0007669"/>
    <property type="project" value="UniProtKB-UniRule"/>
</dbReference>
<comment type="function">
    <text evidence="5">Involved in chemotaxis. Part of a chemotaxis signal transduction system that modulates chemotaxis in response to various stimuli. Catalyzes the demethylation of specific methylglutamate residues introduced into the chemoreceptors (methyl-accepting chemotaxis proteins or MCP) by CheR. Also mediates the irreversible deamidation of specific glutamine residues to glutamic acid.</text>
</comment>
<dbReference type="PROSITE" id="PS50122">
    <property type="entry name" value="CHEB"/>
    <property type="match status" value="1"/>
</dbReference>
<dbReference type="EC" id="3.1.1.61" evidence="5"/>
<comment type="subcellular location">
    <subcellularLocation>
        <location evidence="5">Cytoplasm</location>
    </subcellularLocation>
</comment>
<comment type="PTM">
    <text evidence="5">Phosphorylated by CheA. Phosphorylation of the N-terminal regulatory domain activates the methylesterase activity.</text>
</comment>
<dbReference type="Gene3D" id="3.40.50.2300">
    <property type="match status" value="1"/>
</dbReference>
<dbReference type="PANTHER" id="PTHR42872:SF6">
    <property type="entry name" value="PROTEIN-GLUTAMATE METHYLESTERASE_PROTEIN-GLUTAMINE GLUTAMINASE"/>
    <property type="match status" value="1"/>
</dbReference>
<evidence type="ECO:0000256" key="1">
    <source>
        <dbReference type="ARBA" id="ARBA00022490"/>
    </source>
</evidence>
<evidence type="ECO:0000313" key="11">
    <source>
        <dbReference type="Proteomes" id="UP000291236"/>
    </source>
</evidence>
<feature type="domain" description="CheB-type methylesterase" evidence="9">
    <location>
        <begin position="165"/>
        <end position="351"/>
    </location>
</feature>
<feature type="active site" evidence="5 6">
    <location>
        <position position="299"/>
    </location>
</feature>
<dbReference type="Gene3D" id="3.40.50.180">
    <property type="entry name" value="Methylesterase CheB, C-terminal domain"/>
    <property type="match status" value="1"/>
</dbReference>
<keyword evidence="5 7" id="KW-0597">Phosphoprotein</keyword>
<dbReference type="PROSITE" id="PS50110">
    <property type="entry name" value="RESPONSE_REGULATORY"/>
    <property type="match status" value="1"/>
</dbReference>
<evidence type="ECO:0000256" key="2">
    <source>
        <dbReference type="ARBA" id="ARBA00022500"/>
    </source>
</evidence>
<dbReference type="CDD" id="cd16432">
    <property type="entry name" value="CheB_Rec"/>
    <property type="match status" value="1"/>
</dbReference>
<keyword evidence="11" id="KW-1185">Reference proteome</keyword>
<gene>
    <name evidence="5" type="primary">cheB</name>
    <name evidence="10" type="ORF">JCM31447_14030</name>
</gene>
<evidence type="ECO:0000313" key="10">
    <source>
        <dbReference type="EMBL" id="BBH52960.1"/>
    </source>
</evidence>
<dbReference type="EMBL" id="AP019368">
    <property type="protein sequence ID" value="BBH52960.1"/>
    <property type="molecule type" value="Genomic_DNA"/>
</dbReference>
<dbReference type="SUPFAM" id="SSF52172">
    <property type="entry name" value="CheY-like"/>
    <property type="match status" value="1"/>
</dbReference>
<dbReference type="EC" id="3.5.1.44" evidence="5"/>
<dbReference type="GO" id="GO:0000156">
    <property type="term" value="F:phosphorelay response regulator activity"/>
    <property type="evidence" value="ECO:0007669"/>
    <property type="project" value="InterPro"/>
</dbReference>
<dbReference type="GO" id="GO:0050568">
    <property type="term" value="F:protein-glutamine glutaminase activity"/>
    <property type="evidence" value="ECO:0007669"/>
    <property type="project" value="UniProtKB-UniRule"/>
</dbReference>
<evidence type="ECO:0000256" key="7">
    <source>
        <dbReference type="PROSITE-ProRule" id="PRU00169"/>
    </source>
</evidence>
<comment type="catalytic activity">
    <reaction evidence="4 5">
        <text>[protein]-L-glutamate 5-O-methyl ester + H2O = L-glutamyl-[protein] + methanol + H(+)</text>
        <dbReference type="Rhea" id="RHEA:23236"/>
        <dbReference type="Rhea" id="RHEA-COMP:10208"/>
        <dbReference type="Rhea" id="RHEA-COMP:10311"/>
        <dbReference type="ChEBI" id="CHEBI:15377"/>
        <dbReference type="ChEBI" id="CHEBI:15378"/>
        <dbReference type="ChEBI" id="CHEBI:17790"/>
        <dbReference type="ChEBI" id="CHEBI:29973"/>
        <dbReference type="ChEBI" id="CHEBI:82795"/>
        <dbReference type="EC" id="3.1.1.61"/>
    </reaction>
</comment>
<dbReference type="InterPro" id="IPR001789">
    <property type="entry name" value="Sig_transdc_resp-reg_receiver"/>
</dbReference>
<dbReference type="CDD" id="cd17541">
    <property type="entry name" value="REC_CheB-like"/>
    <property type="match status" value="1"/>
</dbReference>
<evidence type="ECO:0000256" key="6">
    <source>
        <dbReference type="PROSITE-ProRule" id="PRU00050"/>
    </source>
</evidence>
<keyword evidence="1 5" id="KW-0963">Cytoplasm</keyword>
<dbReference type="Proteomes" id="UP000291236">
    <property type="component" value="Chromosome"/>
</dbReference>
<dbReference type="GO" id="GO:0008984">
    <property type="term" value="F:protein-glutamate methylesterase activity"/>
    <property type="evidence" value="ECO:0007669"/>
    <property type="project" value="UniProtKB-UniRule"/>
</dbReference>
<accession>A0A4P2VM85</accession>
<dbReference type="Pfam" id="PF00072">
    <property type="entry name" value="Response_reg"/>
    <property type="match status" value="1"/>
</dbReference>
<dbReference type="GO" id="GO:0005737">
    <property type="term" value="C:cytoplasm"/>
    <property type="evidence" value="ECO:0007669"/>
    <property type="project" value="UniProtKB-SubCell"/>
</dbReference>
<keyword evidence="2 5" id="KW-0145">Chemotaxis</keyword>
<keyword evidence="3 5" id="KW-0378">Hydrolase</keyword>
<feature type="domain" description="Response regulatory" evidence="8">
    <location>
        <begin position="10"/>
        <end position="127"/>
    </location>
</feature>
<feature type="active site" evidence="5 6">
    <location>
        <position position="203"/>
    </location>
</feature>
<name>A0A4P2VM85_FLUSA</name>
<comment type="catalytic activity">
    <reaction evidence="5">
        <text>L-glutaminyl-[protein] + H2O = L-glutamyl-[protein] + NH4(+)</text>
        <dbReference type="Rhea" id="RHEA:16441"/>
        <dbReference type="Rhea" id="RHEA-COMP:10207"/>
        <dbReference type="Rhea" id="RHEA-COMP:10208"/>
        <dbReference type="ChEBI" id="CHEBI:15377"/>
        <dbReference type="ChEBI" id="CHEBI:28938"/>
        <dbReference type="ChEBI" id="CHEBI:29973"/>
        <dbReference type="ChEBI" id="CHEBI:30011"/>
        <dbReference type="EC" id="3.5.1.44"/>
    </reaction>
</comment>
<feature type="modified residue" description="4-aspartylphosphate" evidence="5 7">
    <location>
        <position position="61"/>
    </location>
</feature>
<dbReference type="SUPFAM" id="SSF52738">
    <property type="entry name" value="Methylesterase CheB, C-terminal domain"/>
    <property type="match status" value="1"/>
</dbReference>
<organism evidence="10 11">
    <name type="scientific">Fluviispira sanaruensis</name>
    <dbReference type="NCBI Taxonomy" id="2493639"/>
    <lineage>
        <taxon>Bacteria</taxon>
        <taxon>Pseudomonadati</taxon>
        <taxon>Bdellovibrionota</taxon>
        <taxon>Oligoflexia</taxon>
        <taxon>Silvanigrellales</taxon>
        <taxon>Silvanigrellaceae</taxon>
        <taxon>Fluviispira</taxon>
    </lineage>
</organism>
<reference evidence="10 11" key="1">
    <citation type="submission" date="2018-12" db="EMBL/GenBank/DDBJ databases">
        <title>Rubrispira sanarue gen. nov., sp., nov., a member of the order Silvanigrellales, isolated from a brackish lake in Hamamatsu Japan.</title>
        <authorList>
            <person name="Maejima Y."/>
            <person name="Iino T."/>
            <person name="Muraguchi Y."/>
            <person name="Fukuda K."/>
            <person name="Nojiri H."/>
            <person name="Ohkuma M."/>
            <person name="Moriuchi R."/>
            <person name="Dohra H."/>
            <person name="Kimbara K."/>
            <person name="Shintani M."/>
        </authorList>
    </citation>
    <scope>NUCLEOTIDE SEQUENCE [LARGE SCALE GENOMIC DNA]</scope>
    <source>
        <strain evidence="10 11">RF1110005</strain>
    </source>
</reference>
<dbReference type="HAMAP" id="MF_00099">
    <property type="entry name" value="CheB_chemtxs"/>
    <property type="match status" value="1"/>
</dbReference>
<dbReference type="InterPro" id="IPR011006">
    <property type="entry name" value="CheY-like_superfamily"/>
</dbReference>
<protein>
    <recommendedName>
        <fullName evidence="5">Protein-glutamate methylesterase/protein-glutamine glutaminase</fullName>
        <ecNumber evidence="5">3.1.1.61</ecNumber>
        <ecNumber evidence="5">3.5.1.44</ecNumber>
    </recommendedName>
</protein>
<dbReference type="PANTHER" id="PTHR42872">
    <property type="entry name" value="PROTEIN-GLUTAMATE METHYLESTERASE/PROTEIN-GLUTAMINE GLUTAMINASE"/>
    <property type="match status" value="1"/>
</dbReference>